<accession>A0A5C8KYZ6</accession>
<reference evidence="1 2" key="1">
    <citation type="submission" date="2019-08" db="EMBL/GenBank/DDBJ databases">
        <authorList>
            <person name="Karlyshev A.V."/>
        </authorList>
    </citation>
    <scope>NUCLEOTIDE SEQUENCE [LARGE SCALE GENOMIC DNA]</scope>
    <source>
        <strain evidence="1 2">Alg18-2.2</strain>
    </source>
</reference>
<evidence type="ECO:0000313" key="2">
    <source>
        <dbReference type="Proteomes" id="UP000321248"/>
    </source>
</evidence>
<dbReference type="Gene3D" id="3.40.190.10">
    <property type="entry name" value="Periplasmic binding protein-like II"/>
    <property type="match status" value="1"/>
</dbReference>
<dbReference type="Pfam" id="PF12974">
    <property type="entry name" value="Phosphonate-bd"/>
    <property type="match status" value="1"/>
</dbReference>
<keyword evidence="2" id="KW-1185">Reference proteome</keyword>
<evidence type="ECO:0000313" key="1">
    <source>
        <dbReference type="EMBL" id="TXK65672.1"/>
    </source>
</evidence>
<organism evidence="1 2">
    <name type="scientific">Alkalisalibacterium limincola</name>
    <dbReference type="NCBI Taxonomy" id="2699169"/>
    <lineage>
        <taxon>Bacteria</taxon>
        <taxon>Pseudomonadati</taxon>
        <taxon>Pseudomonadota</taxon>
        <taxon>Gammaproteobacteria</taxon>
        <taxon>Lysobacterales</taxon>
        <taxon>Lysobacteraceae</taxon>
        <taxon>Alkalisalibacterium</taxon>
    </lineage>
</organism>
<dbReference type="PANTHER" id="PTHR35841">
    <property type="entry name" value="PHOSPHONATES-BINDING PERIPLASMIC PROTEIN"/>
    <property type="match status" value="1"/>
</dbReference>
<dbReference type="SUPFAM" id="SSF53850">
    <property type="entry name" value="Periplasmic binding protein-like II"/>
    <property type="match status" value="1"/>
</dbReference>
<protein>
    <submittedName>
        <fullName evidence="1">Phosphate/phosphite/phosphonate ABC transporter substrate-binding protein</fullName>
    </submittedName>
</protein>
<dbReference type="AlphaFoldDB" id="A0A5C8KYZ6"/>
<dbReference type="OrthoDB" id="5318791at2"/>
<comment type="caution">
    <text evidence="1">The sequence shown here is derived from an EMBL/GenBank/DDBJ whole genome shotgun (WGS) entry which is preliminary data.</text>
</comment>
<name>A0A5C8KYZ6_9GAMM</name>
<gene>
    <name evidence="1" type="ORF">FU658_00660</name>
</gene>
<dbReference type="PANTHER" id="PTHR35841:SF1">
    <property type="entry name" value="PHOSPHONATES-BINDING PERIPLASMIC PROTEIN"/>
    <property type="match status" value="1"/>
</dbReference>
<dbReference type="EMBL" id="VRTS01000001">
    <property type="protein sequence ID" value="TXK65672.1"/>
    <property type="molecule type" value="Genomic_DNA"/>
</dbReference>
<dbReference type="Proteomes" id="UP000321248">
    <property type="component" value="Unassembled WGS sequence"/>
</dbReference>
<proteinExistence type="predicted"/>
<dbReference type="RefSeq" id="WP_147890344.1">
    <property type="nucleotide sequence ID" value="NZ_VRTS01000001.1"/>
</dbReference>
<sequence length="213" mass="23775">MLGARRYDIEPVLISVRDGETGYRTQWMTNDASVCDTDPVPGVRGMLECEGDIASVRGQSVAFTDPNSTTGFLFPAQQLADIDIDYERDIQPIFVGSHDAAVAAVRRGDVRFAVAYEDARNMIRGQHPDVAERVIVFNHSPYIPNDGVQVRADLPQDLKDEIARAFLEFAQEQEASLPREQRALYIIYEIDGFVPAGGGVYDTVSEVYELMRR</sequence>